<comment type="caution">
    <text evidence="1">The sequence shown here is derived from an EMBL/GenBank/DDBJ whole genome shotgun (WGS) entry which is preliminary data.</text>
</comment>
<dbReference type="RefSeq" id="WP_164651681.1">
    <property type="nucleotide sequence ID" value="NZ_JAAIJR010000001.1"/>
</dbReference>
<dbReference type="Proteomes" id="UP000471640">
    <property type="component" value="Unassembled WGS sequence"/>
</dbReference>
<name>A0A6P1DLA3_9GAMM</name>
<evidence type="ECO:0000313" key="1">
    <source>
        <dbReference type="EMBL" id="NEX18798.1"/>
    </source>
</evidence>
<organism evidence="1 2">
    <name type="scientific">Thiorhodococcus mannitoliphagus</name>
    <dbReference type="NCBI Taxonomy" id="329406"/>
    <lineage>
        <taxon>Bacteria</taxon>
        <taxon>Pseudomonadati</taxon>
        <taxon>Pseudomonadota</taxon>
        <taxon>Gammaproteobacteria</taxon>
        <taxon>Chromatiales</taxon>
        <taxon>Chromatiaceae</taxon>
        <taxon>Thiorhodococcus</taxon>
    </lineage>
</organism>
<dbReference type="AlphaFoldDB" id="A0A6P1DLA3"/>
<evidence type="ECO:0000313" key="2">
    <source>
        <dbReference type="Proteomes" id="UP000471640"/>
    </source>
</evidence>
<keyword evidence="2" id="KW-1185">Reference proteome</keyword>
<gene>
    <name evidence="1" type="ORF">G3480_00415</name>
</gene>
<dbReference type="EMBL" id="JAAIJR010000001">
    <property type="protein sequence ID" value="NEX18798.1"/>
    <property type="molecule type" value="Genomic_DNA"/>
</dbReference>
<reference evidence="2" key="1">
    <citation type="journal article" date="2020" name="Microbiol. Resour. Announc.">
        <title>Draft Genome Sequences of Thiorhodococcus mannitoliphagus and Thiorhodococcus minor, Purple Sulfur Photosynthetic Bacteria in the Gammaproteobacterial Family Chromatiaceae.</title>
        <authorList>
            <person name="Aviles F.A."/>
            <person name="Meyer T.E."/>
            <person name="Kyndt J.A."/>
        </authorList>
    </citation>
    <scope>NUCLEOTIDE SEQUENCE [LARGE SCALE GENOMIC DNA]</scope>
    <source>
        <strain evidence="2">DSM 18266</strain>
    </source>
</reference>
<proteinExistence type="predicted"/>
<reference evidence="1 2" key="2">
    <citation type="submission" date="2020-02" db="EMBL/GenBank/DDBJ databases">
        <title>Genome sequences of Thiorhodococcus mannitoliphagus and Thiorhodococcus minor, purple sulfur photosynthetic bacteria in the gammaproteobacterial family, Chromatiaceae.</title>
        <authorList>
            <person name="Aviles F.A."/>
            <person name="Meyer T.E."/>
            <person name="Kyndt J.A."/>
        </authorList>
    </citation>
    <scope>NUCLEOTIDE SEQUENCE [LARGE SCALE GENOMIC DNA]</scope>
    <source>
        <strain evidence="1 2">DSM 18266</strain>
    </source>
</reference>
<accession>A0A6P1DLA3</accession>
<protein>
    <submittedName>
        <fullName evidence="1">Uncharacterized protein</fullName>
    </submittedName>
</protein>
<sequence length="308" mass="33670">MSAKERDFLRSEVATLEGLLSSVSEDRLIERIGIEERLEQARARLAKIEAEPLGKPLPIIFRGAPVEGSQSIDAGFASTALGAFIEATDTVAASLTDELKALGRLPRGNQRSLRIVDTARGSFGFELELSPPPADDQISLSFEDESDPYERAIGTTFALIKDAAESDEEGISDLIAEIHPRAAAKIQAFAKVLFEGGAGFAAEFEGARVRLNEGRDVQRVLDALKDEDISEREEQLRGVVLGILPESRRFECRLADGVLIAGKVDRALSSISSFKARWENKEALLSFRVISVRTNRRFVLKAAEEVVS</sequence>